<dbReference type="Proteomes" id="UP000076532">
    <property type="component" value="Unassembled WGS sequence"/>
</dbReference>
<proteinExistence type="predicted"/>
<organism evidence="2 3">
    <name type="scientific">Athelia psychrophila</name>
    <dbReference type="NCBI Taxonomy" id="1759441"/>
    <lineage>
        <taxon>Eukaryota</taxon>
        <taxon>Fungi</taxon>
        <taxon>Dikarya</taxon>
        <taxon>Basidiomycota</taxon>
        <taxon>Agaricomycotina</taxon>
        <taxon>Agaricomycetes</taxon>
        <taxon>Agaricomycetidae</taxon>
        <taxon>Atheliales</taxon>
        <taxon>Atheliaceae</taxon>
        <taxon>Athelia</taxon>
    </lineage>
</organism>
<keyword evidence="3" id="KW-1185">Reference proteome</keyword>
<evidence type="ECO:0000313" key="2">
    <source>
        <dbReference type="EMBL" id="KZP11947.1"/>
    </source>
</evidence>
<gene>
    <name evidence="2" type="ORF">FIBSPDRAFT_870703</name>
</gene>
<reference evidence="2 3" key="1">
    <citation type="journal article" date="2016" name="Mol. Biol. Evol.">
        <title>Comparative Genomics of Early-Diverging Mushroom-Forming Fungi Provides Insights into the Origins of Lignocellulose Decay Capabilities.</title>
        <authorList>
            <person name="Nagy L.G."/>
            <person name="Riley R."/>
            <person name="Tritt A."/>
            <person name="Adam C."/>
            <person name="Daum C."/>
            <person name="Floudas D."/>
            <person name="Sun H."/>
            <person name="Yadav J.S."/>
            <person name="Pangilinan J."/>
            <person name="Larsson K.H."/>
            <person name="Matsuura K."/>
            <person name="Barry K."/>
            <person name="Labutti K."/>
            <person name="Kuo R."/>
            <person name="Ohm R.A."/>
            <person name="Bhattacharya S.S."/>
            <person name="Shirouzu T."/>
            <person name="Yoshinaga Y."/>
            <person name="Martin F.M."/>
            <person name="Grigoriev I.V."/>
            <person name="Hibbett D.S."/>
        </authorList>
    </citation>
    <scope>NUCLEOTIDE SEQUENCE [LARGE SCALE GENOMIC DNA]</scope>
    <source>
        <strain evidence="2 3">CBS 109695</strain>
    </source>
</reference>
<evidence type="ECO:0000256" key="1">
    <source>
        <dbReference type="SAM" id="MobiDB-lite"/>
    </source>
</evidence>
<accession>A0A166ATR2</accession>
<protein>
    <submittedName>
        <fullName evidence="2">Uncharacterized protein</fullName>
    </submittedName>
</protein>
<feature type="region of interest" description="Disordered" evidence="1">
    <location>
        <begin position="1"/>
        <end position="37"/>
    </location>
</feature>
<name>A0A166ATR2_9AGAM</name>
<dbReference type="OrthoDB" id="3257538at2759"/>
<evidence type="ECO:0000313" key="3">
    <source>
        <dbReference type="Proteomes" id="UP000076532"/>
    </source>
</evidence>
<sequence>MHDTLSPSKLADLHNTLPTRDGTHFTSIAPAPAPHQRPAPLGYGHHLEFFHTHNPEAAPDICVRYWALFCH</sequence>
<dbReference type="EMBL" id="KV417654">
    <property type="protein sequence ID" value="KZP11947.1"/>
    <property type="molecule type" value="Genomic_DNA"/>
</dbReference>
<dbReference type="AlphaFoldDB" id="A0A166ATR2"/>